<evidence type="ECO:0000256" key="1">
    <source>
        <dbReference type="ARBA" id="ARBA00001445"/>
    </source>
</evidence>
<evidence type="ECO:0000259" key="6">
    <source>
        <dbReference type="Pfam" id="PF17389"/>
    </source>
</evidence>
<dbReference type="InterPro" id="IPR008928">
    <property type="entry name" value="6-hairpin_glycosidase_sf"/>
</dbReference>
<protein>
    <recommendedName>
        <fullName evidence="2">alpha-L-rhamnosidase</fullName>
        <ecNumber evidence="2">3.2.1.40</ecNumber>
    </recommendedName>
</protein>
<dbReference type="Gene3D" id="1.50.10.10">
    <property type="match status" value="1"/>
</dbReference>
<feature type="domain" description="Alpha-L-rhamnosidase concanavalin-like" evidence="4">
    <location>
        <begin position="356"/>
        <end position="462"/>
    </location>
</feature>
<reference evidence="8 9" key="1">
    <citation type="submission" date="2018-08" db="EMBL/GenBank/DDBJ databases">
        <title>A genome reference for cultivated species of the human gut microbiota.</title>
        <authorList>
            <person name="Zou Y."/>
            <person name="Xue W."/>
            <person name="Luo G."/>
        </authorList>
    </citation>
    <scope>NUCLEOTIDE SEQUENCE [LARGE SCALE GENOMIC DNA]</scope>
    <source>
        <strain evidence="8 9">AF39-6AC</strain>
    </source>
</reference>
<dbReference type="PROSITE" id="PS51257">
    <property type="entry name" value="PROKAR_LIPOPROTEIN"/>
    <property type="match status" value="1"/>
</dbReference>
<dbReference type="EMBL" id="QROC01000052">
    <property type="protein sequence ID" value="RHK89571.1"/>
    <property type="molecule type" value="Genomic_DNA"/>
</dbReference>
<dbReference type="Proteomes" id="UP000284417">
    <property type="component" value="Unassembled WGS sequence"/>
</dbReference>
<comment type="catalytic activity">
    <reaction evidence="1">
        <text>Hydrolysis of terminal non-reducing alpha-L-rhamnose residues in alpha-L-rhamnosides.</text>
        <dbReference type="EC" id="3.2.1.40"/>
    </reaction>
</comment>
<evidence type="ECO:0000259" key="7">
    <source>
        <dbReference type="Pfam" id="PF17390"/>
    </source>
</evidence>
<evidence type="ECO:0000256" key="3">
    <source>
        <dbReference type="ARBA" id="ARBA00022801"/>
    </source>
</evidence>
<dbReference type="PIRSF" id="PIRSF010631">
    <property type="entry name" value="A-rhamnsds"/>
    <property type="match status" value="1"/>
</dbReference>
<dbReference type="EC" id="3.2.1.40" evidence="2"/>
<dbReference type="Pfam" id="PF08531">
    <property type="entry name" value="Bac_rhamnosid_N"/>
    <property type="match status" value="1"/>
</dbReference>
<evidence type="ECO:0000313" key="8">
    <source>
        <dbReference type="EMBL" id="RHK89571.1"/>
    </source>
</evidence>
<comment type="caution">
    <text evidence="8">The sequence shown here is derived from an EMBL/GenBank/DDBJ whole genome shotgun (WGS) entry which is preliminary data.</text>
</comment>
<dbReference type="PANTHER" id="PTHR33307:SF6">
    <property type="entry name" value="ALPHA-RHAMNOSIDASE (EUROFUNG)-RELATED"/>
    <property type="match status" value="1"/>
</dbReference>
<dbReference type="Gene3D" id="2.60.120.260">
    <property type="entry name" value="Galactose-binding domain-like"/>
    <property type="match status" value="2"/>
</dbReference>
<dbReference type="SUPFAM" id="SSF48208">
    <property type="entry name" value="Six-hairpin glycosidases"/>
    <property type="match status" value="1"/>
</dbReference>
<feature type="domain" description="Alpha-L-rhamnosidase six-hairpin glycosidase" evidence="6">
    <location>
        <begin position="469"/>
        <end position="795"/>
    </location>
</feature>
<feature type="domain" description="Alpha-L-rhamnosidase C-terminal" evidence="7">
    <location>
        <begin position="798"/>
        <end position="871"/>
    </location>
</feature>
<evidence type="ECO:0000256" key="2">
    <source>
        <dbReference type="ARBA" id="ARBA00012652"/>
    </source>
</evidence>
<dbReference type="Pfam" id="PF17390">
    <property type="entry name" value="Bac_rhamnosid_C"/>
    <property type="match status" value="1"/>
</dbReference>
<dbReference type="Gene3D" id="2.60.420.10">
    <property type="entry name" value="Maltose phosphorylase, domain 3"/>
    <property type="match status" value="1"/>
</dbReference>
<name>A0A415HE70_9BACE</name>
<feature type="domain" description="Bacterial alpha-L-rhamnosidase N-terminal" evidence="5">
    <location>
        <begin position="174"/>
        <end position="344"/>
    </location>
</feature>
<dbReference type="Pfam" id="PF05592">
    <property type="entry name" value="Bac_rhamnosid"/>
    <property type="match status" value="1"/>
</dbReference>
<evidence type="ECO:0000259" key="4">
    <source>
        <dbReference type="Pfam" id="PF05592"/>
    </source>
</evidence>
<dbReference type="Gene3D" id="2.60.40.10">
    <property type="entry name" value="Immunoglobulins"/>
    <property type="match status" value="1"/>
</dbReference>
<dbReference type="AlphaFoldDB" id="A0A415HE70"/>
<dbReference type="InterPro" id="IPR016007">
    <property type="entry name" value="Alpha_rhamnosid"/>
</dbReference>
<evidence type="ECO:0000259" key="5">
    <source>
        <dbReference type="Pfam" id="PF08531"/>
    </source>
</evidence>
<dbReference type="InterPro" id="IPR012341">
    <property type="entry name" value="6hp_glycosidase-like_sf"/>
</dbReference>
<proteinExistence type="predicted"/>
<dbReference type="Pfam" id="PF17389">
    <property type="entry name" value="Bac_rhamnosid6H"/>
    <property type="match status" value="1"/>
</dbReference>
<gene>
    <name evidence="8" type="ORF">DW042_23120</name>
</gene>
<dbReference type="InterPro" id="IPR035396">
    <property type="entry name" value="Bac_rhamnosid6H"/>
</dbReference>
<dbReference type="RefSeq" id="WP_118408887.1">
    <property type="nucleotide sequence ID" value="NZ_AP031409.1"/>
</dbReference>
<dbReference type="GO" id="GO:0005975">
    <property type="term" value="P:carbohydrate metabolic process"/>
    <property type="evidence" value="ECO:0007669"/>
    <property type="project" value="InterPro"/>
</dbReference>
<organism evidence="8 9">
    <name type="scientific">Bacteroides xylanisolvens</name>
    <dbReference type="NCBI Taxonomy" id="371601"/>
    <lineage>
        <taxon>Bacteria</taxon>
        <taxon>Pseudomonadati</taxon>
        <taxon>Bacteroidota</taxon>
        <taxon>Bacteroidia</taxon>
        <taxon>Bacteroidales</taxon>
        <taxon>Bacteroidaceae</taxon>
        <taxon>Bacteroides</taxon>
    </lineage>
</organism>
<dbReference type="InterPro" id="IPR008902">
    <property type="entry name" value="Rhamnosid_concanavalin"/>
</dbReference>
<accession>A0A415HE70</accession>
<sequence>MKGYIYSGVLGLFILCACKAGNVEISDMKCEYTSHPICVDSPQPRFHWNYHSDNVDFKQGSYCLYLSTDKDCLYLPSRKIAGDSLVWSSGVVESDLSASKYTGMKKLESCTKYYWKVVATDKNGANMIESPIDSFETAKIYPEKWTGEWITDSYDKDYLPSPMLRKVFQTRDASIQKARLYVSAAAYCKMNINGEPASSAVLNPGFTHYDKRNLYSVCDVSGLLKPGNNVISAVLGNGFYNEIFPLGVWEFEKARWRNRARMICELHILYADGVRQVVDSDSSWKTSTGPYLQNNICGGDTYDKQREIVGWEKEDFDDASWKQAVCVSGPSSVMSAQIMPAIEIDREVLPISMKNYGDSVYVYDMGINMAGYCQLSIKGESGTKVAVRHGELLKPDGRLETGNIDIYFSKRPDIDFQTDLYILDGKDNVLVPAFNYHGFQYVEVKADRPVHLTKESLKGLFFHTAVKPVGKFSCSNSLLNDLWEATNQSYLCNLMSIPTDCPQREKNGWTADAHVSMDLGLLNFDGITFYEKWINDIIDNQTEDGRISGIIPSSGWGYEDWIGPVWDAALFIVPMNLYRYYGDKKGIEMVWNTCQKYLHYLSSRENDEGTVTFGIGDWCFYEAQTQTDFTTTCYYYMENEYMAKFADLIGKDGTIYNLKAEKLKSLINAKYFNKDSCIYANGTQAAQSIPLYLDIVPEEYTQKVADKLSRILAQNNNTLDFGMLGSKTVLRMLAKYGHANQAYELAINEDMPSWGYWMKQGLTTLSEKWKIFNSSKDQSLNHIFMGDISAWMYNILAGINYDEQHPGFKHFFIQPHFVNGLDWVDAEYNSINGLIKSSWKRNGNEITLNVIVPVNTTATIKIGSISKELNAGNHMLTFANNKLFDKS</sequence>
<dbReference type="PANTHER" id="PTHR33307">
    <property type="entry name" value="ALPHA-RHAMNOSIDASE (EUROFUNG)"/>
    <property type="match status" value="1"/>
</dbReference>
<dbReference type="Pfam" id="PF25788">
    <property type="entry name" value="Ig_Rha78A_N"/>
    <property type="match status" value="1"/>
</dbReference>
<dbReference type="InterPro" id="IPR013737">
    <property type="entry name" value="Bac_rhamnosid_N"/>
</dbReference>
<keyword evidence="3 8" id="KW-0378">Hydrolase</keyword>
<dbReference type="InterPro" id="IPR013783">
    <property type="entry name" value="Ig-like_fold"/>
</dbReference>
<dbReference type="GO" id="GO:0030596">
    <property type="term" value="F:alpha-L-rhamnosidase activity"/>
    <property type="evidence" value="ECO:0007669"/>
    <property type="project" value="UniProtKB-EC"/>
</dbReference>
<dbReference type="InterPro" id="IPR035398">
    <property type="entry name" value="Bac_rhamnosid_C"/>
</dbReference>
<evidence type="ECO:0000313" key="9">
    <source>
        <dbReference type="Proteomes" id="UP000284417"/>
    </source>
</evidence>